<gene>
    <name evidence="10" type="ORF">UFOPK1561_00431</name>
</gene>
<dbReference type="PANTHER" id="PTHR22911:SF137">
    <property type="entry name" value="SOLUTE CARRIER FAMILY 35 MEMBER G2-RELATED"/>
    <property type="match status" value="1"/>
</dbReference>
<proteinExistence type="inferred from homology"/>
<protein>
    <submittedName>
        <fullName evidence="10">Unannotated protein</fullName>
    </submittedName>
</protein>
<dbReference type="InterPro" id="IPR004626">
    <property type="entry name" value="RarD"/>
</dbReference>
<feature type="transmembrane region" description="Helical" evidence="8">
    <location>
        <begin position="190"/>
        <end position="208"/>
    </location>
</feature>
<evidence type="ECO:0000313" key="10">
    <source>
        <dbReference type="EMBL" id="CAB4553183.1"/>
    </source>
</evidence>
<accession>A0A6J6CSM9</accession>
<keyword evidence="7 8" id="KW-0472">Membrane</keyword>
<dbReference type="PANTHER" id="PTHR22911">
    <property type="entry name" value="ACYL-MALONYL CONDENSING ENZYME-RELATED"/>
    <property type="match status" value="1"/>
</dbReference>
<evidence type="ECO:0000256" key="6">
    <source>
        <dbReference type="ARBA" id="ARBA00022989"/>
    </source>
</evidence>
<sequence>MSIQKDPGVGRGLFLGVGAYLIWGSFPLIIIMLSFASPLEVVTWRIVFGFLVAALLTTVTRSWGAIVAVFSDRNQMKWMILATGFIGLNWTVYVIGIQNQQTIETSLGYFINPLVTILLAVFFLGEKLSRLQWVATGFGALAVVVLSFDYGRLPWIALVLAGSFGIYGLAKNKLGGRVSAVNSFAIESGLLLPLALVQITILQLSGGLQFAQQGFWGSAGLIFFGVMTAIPLILFGTAAKLLPLRYLGFIQYMTPIIQFGIAIFVFQEPMPAARWVGFALVWTGLAVLIFDAIRSARANPAVAGPSL</sequence>
<evidence type="ECO:0000259" key="9">
    <source>
        <dbReference type="Pfam" id="PF00892"/>
    </source>
</evidence>
<evidence type="ECO:0000256" key="5">
    <source>
        <dbReference type="ARBA" id="ARBA00022692"/>
    </source>
</evidence>
<evidence type="ECO:0000256" key="1">
    <source>
        <dbReference type="ARBA" id="ARBA00004651"/>
    </source>
</evidence>
<keyword evidence="4" id="KW-1003">Cell membrane</keyword>
<feature type="transmembrane region" description="Helical" evidence="8">
    <location>
        <begin position="12"/>
        <end position="36"/>
    </location>
</feature>
<feature type="transmembrane region" description="Helical" evidence="8">
    <location>
        <begin position="107"/>
        <end position="124"/>
    </location>
</feature>
<dbReference type="EMBL" id="CAEZSZ010000033">
    <property type="protein sequence ID" value="CAB4553183.1"/>
    <property type="molecule type" value="Genomic_DNA"/>
</dbReference>
<dbReference type="GO" id="GO:0005886">
    <property type="term" value="C:plasma membrane"/>
    <property type="evidence" value="ECO:0007669"/>
    <property type="project" value="UniProtKB-SubCell"/>
</dbReference>
<evidence type="ECO:0000256" key="3">
    <source>
        <dbReference type="ARBA" id="ARBA00022448"/>
    </source>
</evidence>
<dbReference type="SUPFAM" id="SSF103481">
    <property type="entry name" value="Multidrug resistance efflux transporter EmrE"/>
    <property type="match status" value="2"/>
</dbReference>
<feature type="transmembrane region" description="Helical" evidence="8">
    <location>
        <begin position="154"/>
        <end position="170"/>
    </location>
</feature>
<dbReference type="AlphaFoldDB" id="A0A6J6CSM9"/>
<dbReference type="InterPro" id="IPR000620">
    <property type="entry name" value="EamA_dom"/>
</dbReference>
<reference evidence="10" key="1">
    <citation type="submission" date="2020-05" db="EMBL/GenBank/DDBJ databases">
        <authorList>
            <person name="Chiriac C."/>
            <person name="Salcher M."/>
            <person name="Ghai R."/>
            <person name="Kavagutti S V."/>
        </authorList>
    </citation>
    <scope>NUCLEOTIDE SEQUENCE</scope>
</reference>
<keyword evidence="5 8" id="KW-0812">Transmembrane</keyword>
<feature type="transmembrane region" description="Helical" evidence="8">
    <location>
        <begin position="246"/>
        <end position="266"/>
    </location>
</feature>
<feature type="transmembrane region" description="Helical" evidence="8">
    <location>
        <begin position="78"/>
        <end position="95"/>
    </location>
</feature>
<evidence type="ECO:0000256" key="2">
    <source>
        <dbReference type="ARBA" id="ARBA00007362"/>
    </source>
</evidence>
<comment type="subcellular location">
    <subcellularLocation>
        <location evidence="1">Cell membrane</location>
        <topology evidence="1">Multi-pass membrane protein</topology>
    </subcellularLocation>
</comment>
<evidence type="ECO:0000256" key="7">
    <source>
        <dbReference type="ARBA" id="ARBA00023136"/>
    </source>
</evidence>
<dbReference type="Pfam" id="PF00892">
    <property type="entry name" value="EamA"/>
    <property type="match status" value="1"/>
</dbReference>
<evidence type="ECO:0000256" key="4">
    <source>
        <dbReference type="ARBA" id="ARBA00022475"/>
    </source>
</evidence>
<feature type="domain" description="EamA" evidence="9">
    <location>
        <begin position="11"/>
        <end position="147"/>
    </location>
</feature>
<keyword evidence="6 8" id="KW-1133">Transmembrane helix</keyword>
<evidence type="ECO:0000256" key="8">
    <source>
        <dbReference type="SAM" id="Phobius"/>
    </source>
</evidence>
<keyword evidence="3" id="KW-0813">Transport</keyword>
<feature type="transmembrane region" description="Helical" evidence="8">
    <location>
        <begin position="214"/>
        <end position="234"/>
    </location>
</feature>
<feature type="transmembrane region" description="Helical" evidence="8">
    <location>
        <begin position="272"/>
        <end position="290"/>
    </location>
</feature>
<feature type="transmembrane region" description="Helical" evidence="8">
    <location>
        <begin position="131"/>
        <end position="148"/>
    </location>
</feature>
<organism evidence="10">
    <name type="scientific">freshwater metagenome</name>
    <dbReference type="NCBI Taxonomy" id="449393"/>
    <lineage>
        <taxon>unclassified sequences</taxon>
        <taxon>metagenomes</taxon>
        <taxon>ecological metagenomes</taxon>
    </lineage>
</organism>
<dbReference type="NCBIfam" id="TIGR00688">
    <property type="entry name" value="rarD"/>
    <property type="match status" value="1"/>
</dbReference>
<name>A0A6J6CSM9_9ZZZZ</name>
<dbReference type="InterPro" id="IPR037185">
    <property type="entry name" value="EmrE-like"/>
</dbReference>
<feature type="transmembrane region" description="Helical" evidence="8">
    <location>
        <begin position="42"/>
        <end position="66"/>
    </location>
</feature>
<comment type="similarity">
    <text evidence="2">Belongs to the EamA transporter family.</text>
</comment>